<evidence type="ECO:0000313" key="1">
    <source>
        <dbReference type="EMBL" id="SFN62043.1"/>
    </source>
</evidence>
<dbReference type="GO" id="GO:0030151">
    <property type="term" value="F:molybdenum ion binding"/>
    <property type="evidence" value="ECO:0007669"/>
    <property type="project" value="InterPro"/>
</dbReference>
<dbReference type="Pfam" id="PF04891">
    <property type="entry name" value="NifQ"/>
    <property type="match status" value="1"/>
</dbReference>
<protein>
    <submittedName>
        <fullName evidence="1">Nitrogen fixation protein NifQ</fullName>
    </submittedName>
</protein>
<keyword evidence="2" id="KW-1185">Reference proteome</keyword>
<sequence>MMYIARDDGLNIIETTKASLDHQALYERLMSCASGKGNDPFLAQMLASWMSGKGALPRFMGLNEETFKAMISGSFAQFKNAGLQTRCDIEPDRASELEDVKTLLLDHRSHRSDEELWIAQIVATGCMGSDHLWSDLGLFTRKSLGEMLLYNFRPLAEQNINNMRWKKFFYRQLCAKEGFILCRSPSCETCSEYDVCFAPEGA</sequence>
<name>A0A1I5AHY1_9HYPH</name>
<dbReference type="AlphaFoldDB" id="A0A1I5AHY1"/>
<evidence type="ECO:0000313" key="2">
    <source>
        <dbReference type="Proteomes" id="UP000199236"/>
    </source>
</evidence>
<accession>A0A1I5AHY1</accession>
<reference evidence="1 2" key="1">
    <citation type="submission" date="2016-10" db="EMBL/GenBank/DDBJ databases">
        <authorList>
            <person name="de Groot N.N."/>
        </authorList>
    </citation>
    <scope>NUCLEOTIDE SEQUENCE [LARGE SCALE GENOMIC DNA]</scope>
    <source>
        <strain evidence="1 2">CGMCC 1.9157</strain>
    </source>
</reference>
<proteinExistence type="predicted"/>
<dbReference type="EMBL" id="FOVR01000001">
    <property type="protein sequence ID" value="SFN62043.1"/>
    <property type="molecule type" value="Genomic_DNA"/>
</dbReference>
<dbReference type="OrthoDB" id="192277at2"/>
<dbReference type="RefSeq" id="WP_090068479.1">
    <property type="nucleotide sequence ID" value="NZ_FOVR01000001.1"/>
</dbReference>
<dbReference type="Proteomes" id="UP000199236">
    <property type="component" value="Unassembled WGS sequence"/>
</dbReference>
<dbReference type="STRING" id="655353.SAMN04488056_101498"/>
<dbReference type="InterPro" id="IPR006975">
    <property type="entry name" value="NifQ"/>
</dbReference>
<dbReference type="GO" id="GO:0009399">
    <property type="term" value="P:nitrogen fixation"/>
    <property type="evidence" value="ECO:0007669"/>
    <property type="project" value="InterPro"/>
</dbReference>
<organism evidence="1 2">
    <name type="scientific">Cohaesibacter marisflavi</name>
    <dbReference type="NCBI Taxonomy" id="655353"/>
    <lineage>
        <taxon>Bacteria</taxon>
        <taxon>Pseudomonadati</taxon>
        <taxon>Pseudomonadota</taxon>
        <taxon>Alphaproteobacteria</taxon>
        <taxon>Hyphomicrobiales</taxon>
        <taxon>Cohaesibacteraceae</taxon>
    </lineage>
</organism>
<gene>
    <name evidence="1" type="ORF">SAMN04488056_101498</name>
</gene>